<dbReference type="InterPro" id="IPR036465">
    <property type="entry name" value="vWFA_dom_sf"/>
</dbReference>
<evidence type="ECO:0000313" key="4">
    <source>
        <dbReference type="EMBL" id="KAB2376052.1"/>
    </source>
</evidence>
<dbReference type="SUPFAM" id="SSF53850">
    <property type="entry name" value="Periplasmic binding protein-like II"/>
    <property type="match status" value="1"/>
</dbReference>
<dbReference type="PROSITE" id="PS50234">
    <property type="entry name" value="VWFA"/>
    <property type="match status" value="1"/>
</dbReference>
<feature type="compositionally biased region" description="Polar residues" evidence="1">
    <location>
        <begin position="1"/>
        <end position="11"/>
    </location>
</feature>
<keyword evidence="2" id="KW-0812">Transmembrane</keyword>
<dbReference type="Gene3D" id="3.40.50.410">
    <property type="entry name" value="von Willebrand factor, type A domain"/>
    <property type="match status" value="1"/>
</dbReference>
<dbReference type="SMART" id="SM00327">
    <property type="entry name" value="VWA"/>
    <property type="match status" value="1"/>
</dbReference>
<reference evidence="4 5" key="1">
    <citation type="submission" date="2019-09" db="EMBL/GenBank/DDBJ databases">
        <title>Actinomadura physcomitrii sp. nov., a novel actinomycete isolated from moss [Physcomitrium sphaericum (Ludw) Fuernr].</title>
        <authorList>
            <person name="Liu C."/>
            <person name="Zhuang X."/>
        </authorList>
    </citation>
    <scope>NUCLEOTIDE SEQUENCE [LARGE SCALE GENOMIC DNA]</scope>
    <source>
        <strain evidence="4 5">CYP1-1B</strain>
    </source>
</reference>
<evidence type="ECO:0000256" key="2">
    <source>
        <dbReference type="SAM" id="Phobius"/>
    </source>
</evidence>
<dbReference type="Pfam" id="PF00092">
    <property type="entry name" value="VWA"/>
    <property type="match status" value="1"/>
</dbReference>
<evidence type="ECO:0000313" key="5">
    <source>
        <dbReference type="Proteomes" id="UP000483004"/>
    </source>
</evidence>
<evidence type="ECO:0000256" key="1">
    <source>
        <dbReference type="SAM" id="MobiDB-lite"/>
    </source>
</evidence>
<feature type="transmembrane region" description="Helical" evidence="2">
    <location>
        <begin position="78"/>
        <end position="97"/>
    </location>
</feature>
<dbReference type="OrthoDB" id="5621159at2"/>
<dbReference type="AlphaFoldDB" id="A0A6L3VTV3"/>
<dbReference type="InterPro" id="IPR002035">
    <property type="entry name" value="VWF_A"/>
</dbReference>
<dbReference type="Proteomes" id="UP000483004">
    <property type="component" value="Unassembled WGS sequence"/>
</dbReference>
<evidence type="ECO:0000259" key="3">
    <source>
        <dbReference type="PROSITE" id="PS50234"/>
    </source>
</evidence>
<keyword evidence="2" id="KW-1133">Transmembrane helix</keyword>
<gene>
    <name evidence="4" type="ORF">F9B16_25640</name>
</gene>
<sequence length="614" mass="64881">MRRSILSTEDYSLTRGAPGTGREGLVISPMPPVRPGAHNWRPTAAARAALRGVEVIVSGAHRETGRRARRRNRRARRAVAVVCMAIATVLGTSVYALSAITACSGGVTTLDAAVAPELAPAVSAVADGFNGADHRAGGKCVRVTVRAAGPAGVTALLSGQIPAGAGVRRPDLWVPDSSLWLRLLSKPPRTVGGPLARSPLVAAVPRAQAAGTPGTWTDLLHAAAPGERRSRAVRLVLADPSRTGAGIASLLIARERDGDAAFAAFARSVRESTAPDVAGEFGLAAKAASQPAPVLAVPEQAVWEHDRKEPAAAFHAVYPRDGTLSLDYPFTIVDDRPGARLFERALRGGEARERFLAAGFRDPTGRAPAAFARTSGLSAAPPAVLAEPDPALVRRTAQEWARLTLGSRMLSVLDVSGSMAQPVPGSRLTRLQAIAQASQEGLALQPDDTELGQWIFSTRLDGDRDWRQTVPMGPLGGRIGSVTRRQRILSSLATLRPKPDGATGLYDTVLAAVRYMRRTYRPEMVNTVLVFTDGRNDDPGGPTLDRTVAALRAGREETRPVQIIVIGFGPDVDTAELRRLADATGGSVYTARAPQDILRIFGEATARRLCAPSC</sequence>
<dbReference type="Pfam" id="PF13531">
    <property type="entry name" value="SBP_bac_11"/>
    <property type="match status" value="1"/>
</dbReference>
<organism evidence="4 5">
    <name type="scientific">Actinomadura montaniterrae</name>
    <dbReference type="NCBI Taxonomy" id="1803903"/>
    <lineage>
        <taxon>Bacteria</taxon>
        <taxon>Bacillati</taxon>
        <taxon>Actinomycetota</taxon>
        <taxon>Actinomycetes</taxon>
        <taxon>Streptosporangiales</taxon>
        <taxon>Thermomonosporaceae</taxon>
        <taxon>Actinomadura</taxon>
    </lineage>
</organism>
<keyword evidence="5" id="KW-1185">Reference proteome</keyword>
<feature type="region of interest" description="Disordered" evidence="1">
    <location>
        <begin position="1"/>
        <end position="24"/>
    </location>
</feature>
<protein>
    <submittedName>
        <fullName evidence="4">VWA domain-containing protein</fullName>
    </submittedName>
</protein>
<name>A0A6L3VTV3_9ACTN</name>
<keyword evidence="2" id="KW-0472">Membrane</keyword>
<proteinExistence type="predicted"/>
<dbReference type="EMBL" id="WBMR01000082">
    <property type="protein sequence ID" value="KAB2376052.1"/>
    <property type="molecule type" value="Genomic_DNA"/>
</dbReference>
<comment type="caution">
    <text evidence="4">The sequence shown here is derived from an EMBL/GenBank/DDBJ whole genome shotgun (WGS) entry which is preliminary data.</text>
</comment>
<dbReference type="Gene3D" id="3.40.190.10">
    <property type="entry name" value="Periplasmic binding protein-like II"/>
    <property type="match status" value="1"/>
</dbReference>
<dbReference type="SUPFAM" id="SSF53300">
    <property type="entry name" value="vWA-like"/>
    <property type="match status" value="1"/>
</dbReference>
<feature type="domain" description="VWFA" evidence="3">
    <location>
        <begin position="408"/>
        <end position="604"/>
    </location>
</feature>
<accession>A0A6L3VTV3</accession>